<feature type="binding site" evidence="5">
    <location>
        <position position="82"/>
    </location>
    <ligand>
        <name>dimethylallyl diphosphate</name>
        <dbReference type="ChEBI" id="CHEBI:57623"/>
    </ligand>
</feature>
<feature type="binding site" evidence="5">
    <location>
        <position position="20"/>
    </location>
    <ligand>
        <name>[4Fe-4S] cluster</name>
        <dbReference type="ChEBI" id="CHEBI:49883"/>
    </ligand>
</feature>
<feature type="binding site" evidence="5">
    <location>
        <position position="275"/>
    </location>
    <ligand>
        <name>isopentenyl diphosphate</name>
        <dbReference type="ChEBI" id="CHEBI:128769"/>
    </ligand>
</feature>
<evidence type="ECO:0000313" key="7">
    <source>
        <dbReference type="Proteomes" id="UP000177006"/>
    </source>
</evidence>
<feature type="binding site" evidence="5">
    <location>
        <position position="231"/>
    </location>
    <ligand>
        <name>dimethylallyl diphosphate</name>
        <dbReference type="ChEBI" id="CHEBI:57623"/>
    </ligand>
</feature>
<comment type="pathway">
    <text evidence="5">Isoprenoid biosynthesis; isopentenyl diphosphate biosynthesis via DXP pathway; isopentenyl diphosphate from 1-deoxy-D-xylulose 5-phosphate: step 6/6.</text>
</comment>
<dbReference type="GO" id="GO:0051745">
    <property type="term" value="F:4-hydroxy-3-methylbut-2-enyl diphosphate reductase activity"/>
    <property type="evidence" value="ECO:0007669"/>
    <property type="project" value="UniProtKB-UniRule"/>
</dbReference>
<feature type="binding site" evidence="5">
    <location>
        <position position="231"/>
    </location>
    <ligand>
        <name>isopentenyl diphosphate</name>
        <dbReference type="ChEBI" id="CHEBI:128769"/>
    </ligand>
</feature>
<evidence type="ECO:0000313" key="6">
    <source>
        <dbReference type="EMBL" id="OGD62291.1"/>
    </source>
</evidence>
<keyword evidence="1 5" id="KW-0004">4Fe-4S</keyword>
<comment type="similarity">
    <text evidence="5">Belongs to the IspH family.</text>
</comment>
<feature type="binding site" evidence="5">
    <location>
        <position position="82"/>
    </location>
    <ligand>
        <name>(2E)-4-hydroxy-3-methylbut-2-enyl diphosphate</name>
        <dbReference type="ChEBI" id="CHEBI:128753"/>
    </ligand>
</feature>
<dbReference type="GO" id="GO:0051539">
    <property type="term" value="F:4 iron, 4 sulfur cluster binding"/>
    <property type="evidence" value="ECO:0007669"/>
    <property type="project" value="UniProtKB-UniRule"/>
</dbReference>
<comment type="catalytic activity">
    <reaction evidence="5">
        <text>isopentenyl diphosphate + 2 oxidized [2Fe-2S]-[ferredoxin] + H2O = (2E)-4-hydroxy-3-methylbut-2-enyl diphosphate + 2 reduced [2Fe-2S]-[ferredoxin] + 2 H(+)</text>
        <dbReference type="Rhea" id="RHEA:24488"/>
        <dbReference type="Rhea" id="RHEA-COMP:10000"/>
        <dbReference type="Rhea" id="RHEA-COMP:10001"/>
        <dbReference type="ChEBI" id="CHEBI:15377"/>
        <dbReference type="ChEBI" id="CHEBI:15378"/>
        <dbReference type="ChEBI" id="CHEBI:33737"/>
        <dbReference type="ChEBI" id="CHEBI:33738"/>
        <dbReference type="ChEBI" id="CHEBI:128753"/>
        <dbReference type="ChEBI" id="CHEBI:128769"/>
        <dbReference type="EC" id="1.17.7.4"/>
    </reaction>
</comment>
<proteinExistence type="inferred from homology"/>
<feature type="binding site" evidence="5">
    <location>
        <position position="49"/>
    </location>
    <ligand>
        <name>isopentenyl diphosphate</name>
        <dbReference type="ChEBI" id="CHEBI:128769"/>
    </ligand>
</feature>
<dbReference type="UniPathway" id="UPA00056">
    <property type="reaction ID" value="UER00097"/>
</dbReference>
<feature type="binding site" evidence="5">
    <location>
        <position position="132"/>
    </location>
    <ligand>
        <name>dimethylallyl diphosphate</name>
        <dbReference type="ChEBI" id="CHEBI:57623"/>
    </ligand>
</feature>
<comment type="cofactor">
    <cofactor evidence="5">
        <name>[4Fe-4S] cluster</name>
        <dbReference type="ChEBI" id="CHEBI:49883"/>
    </cofactor>
    <text evidence="5">Binds 1 [4Fe-4S] cluster per subunit.</text>
</comment>
<reference evidence="6 7" key="1">
    <citation type="journal article" date="2016" name="Nat. Commun.">
        <title>Thousands of microbial genomes shed light on interconnected biogeochemical processes in an aquifer system.</title>
        <authorList>
            <person name="Anantharaman K."/>
            <person name="Brown C.T."/>
            <person name="Hug L.A."/>
            <person name="Sharon I."/>
            <person name="Castelle C.J."/>
            <person name="Probst A.J."/>
            <person name="Thomas B.C."/>
            <person name="Singh A."/>
            <person name="Wilkins M.J."/>
            <person name="Karaoz U."/>
            <person name="Brodie E.L."/>
            <person name="Williams K.H."/>
            <person name="Hubbard S.S."/>
            <person name="Banfield J.F."/>
        </authorList>
    </citation>
    <scope>NUCLEOTIDE SEQUENCE [LARGE SCALE GENOMIC DNA]</scope>
</reference>
<dbReference type="GO" id="GO:0046872">
    <property type="term" value="F:metal ion binding"/>
    <property type="evidence" value="ECO:0007669"/>
    <property type="project" value="UniProtKB-KW"/>
</dbReference>
<keyword evidence="5" id="KW-0414">Isoprene biosynthesis</keyword>
<feature type="binding site" evidence="5">
    <location>
        <position position="233"/>
    </location>
    <ligand>
        <name>dimethylallyl diphosphate</name>
        <dbReference type="ChEBI" id="CHEBI:57623"/>
    </ligand>
</feature>
<dbReference type="NCBIfam" id="TIGR00216">
    <property type="entry name" value="ispH_lytB"/>
    <property type="match status" value="1"/>
</dbReference>
<dbReference type="EC" id="1.17.7.4" evidence="5"/>
<name>A0A1F5E4R0_9BACT</name>
<organism evidence="6 7">
    <name type="scientific">Candidatus Beckwithbacteria bacterium RBG_13_42_9</name>
    <dbReference type="NCBI Taxonomy" id="1797457"/>
    <lineage>
        <taxon>Bacteria</taxon>
        <taxon>Candidatus Beckwithiibacteriota</taxon>
    </lineage>
</organism>
<protein>
    <recommendedName>
        <fullName evidence="5">4-hydroxy-3-methylbut-2-enyl diphosphate reductase</fullName>
        <shortName evidence="5">HMBPP reductase</shortName>
        <ecNumber evidence="5">1.17.7.4</ecNumber>
    </recommendedName>
</protein>
<dbReference type="Pfam" id="PF02401">
    <property type="entry name" value="LYTB"/>
    <property type="match status" value="1"/>
</dbReference>
<feature type="binding site" evidence="5">
    <location>
        <position position="275"/>
    </location>
    <ligand>
        <name>dimethylallyl diphosphate</name>
        <dbReference type="ChEBI" id="CHEBI:57623"/>
    </ligand>
</feature>
<dbReference type="UniPathway" id="UPA00059">
    <property type="reaction ID" value="UER00105"/>
</dbReference>
<dbReference type="Gene3D" id="3.40.1010.20">
    <property type="entry name" value="4-hydroxy-3-methylbut-2-enyl diphosphate reductase, catalytic domain"/>
    <property type="match status" value="2"/>
</dbReference>
<evidence type="ECO:0000256" key="4">
    <source>
        <dbReference type="ARBA" id="ARBA00023014"/>
    </source>
</evidence>
<evidence type="ECO:0000256" key="2">
    <source>
        <dbReference type="ARBA" id="ARBA00022723"/>
    </source>
</evidence>
<feature type="binding site" evidence="5">
    <location>
        <position position="132"/>
    </location>
    <ligand>
        <name>isopentenyl diphosphate</name>
        <dbReference type="ChEBI" id="CHEBI:128769"/>
    </ligand>
</feature>
<comment type="function">
    <text evidence="5">Catalyzes the conversion of 1-hydroxy-2-methyl-2-(E)-butenyl 4-diphosphate (HMBPP) into a mixture of isopentenyl diphosphate (IPP) and dimethylallyl diphosphate (DMAPP). Acts in the terminal step of the DOXP/MEP pathway for isoprenoid precursor biosynthesis.</text>
</comment>
<gene>
    <name evidence="5" type="primary">ispH</name>
    <name evidence="6" type="ORF">A2160_00675</name>
</gene>
<accession>A0A1F5E4R0</accession>
<feature type="binding site" evidence="5">
    <location>
        <position position="104"/>
    </location>
    <ligand>
        <name>[4Fe-4S] cluster</name>
        <dbReference type="ChEBI" id="CHEBI:49883"/>
    </ligand>
</feature>
<evidence type="ECO:0000256" key="1">
    <source>
        <dbReference type="ARBA" id="ARBA00022485"/>
    </source>
</evidence>
<dbReference type="Proteomes" id="UP000177006">
    <property type="component" value="Unassembled WGS sequence"/>
</dbReference>
<keyword evidence="4 5" id="KW-0411">Iron-sulfur</keyword>
<feature type="binding site" evidence="5">
    <location>
        <position position="233"/>
    </location>
    <ligand>
        <name>isopentenyl diphosphate</name>
        <dbReference type="ChEBI" id="CHEBI:128769"/>
    </ligand>
</feature>
<dbReference type="PANTHER" id="PTHR30426:SF0">
    <property type="entry name" value="4-HYDROXY-3-METHYLBUT-2-ENYL DIPHOSPHATE REDUCTASE"/>
    <property type="match status" value="1"/>
</dbReference>
<comment type="caution">
    <text evidence="6">The sequence shown here is derived from an EMBL/GenBank/DDBJ whole genome shotgun (WGS) entry which is preliminary data.</text>
</comment>
<feature type="binding site" evidence="5">
    <location>
        <position position="203"/>
    </location>
    <ligand>
        <name>[4Fe-4S] cluster</name>
        <dbReference type="ChEBI" id="CHEBI:49883"/>
    </ligand>
</feature>
<evidence type="ECO:0000256" key="5">
    <source>
        <dbReference type="HAMAP-Rule" id="MF_00191"/>
    </source>
</evidence>
<dbReference type="InterPro" id="IPR003451">
    <property type="entry name" value="LytB/IspH"/>
</dbReference>
<feature type="binding site" evidence="5">
    <location>
        <position position="132"/>
    </location>
    <ligand>
        <name>(2E)-4-hydroxy-3-methylbut-2-enyl diphosphate</name>
        <dbReference type="ChEBI" id="CHEBI:128753"/>
    </ligand>
</feature>
<evidence type="ECO:0000256" key="3">
    <source>
        <dbReference type="ARBA" id="ARBA00023004"/>
    </source>
</evidence>
<dbReference type="PANTHER" id="PTHR30426">
    <property type="entry name" value="4-HYDROXY-3-METHYLBUT-2-ENYL DIPHOSPHATE REDUCTASE"/>
    <property type="match status" value="1"/>
</dbReference>
<feature type="binding site" evidence="5">
    <location>
        <position position="49"/>
    </location>
    <ligand>
        <name>(2E)-4-hydroxy-3-methylbut-2-enyl diphosphate</name>
        <dbReference type="ChEBI" id="CHEBI:128753"/>
    </ligand>
</feature>
<dbReference type="Gene3D" id="3.40.50.11270">
    <property type="match status" value="1"/>
</dbReference>
<feature type="binding site" evidence="5">
    <location>
        <position position="233"/>
    </location>
    <ligand>
        <name>(2E)-4-hydroxy-3-methylbut-2-enyl diphosphate</name>
        <dbReference type="ChEBI" id="CHEBI:128753"/>
    </ligand>
</feature>
<comment type="catalytic activity">
    <reaction evidence="5">
        <text>dimethylallyl diphosphate + 2 oxidized [2Fe-2S]-[ferredoxin] + H2O = (2E)-4-hydroxy-3-methylbut-2-enyl diphosphate + 2 reduced [2Fe-2S]-[ferredoxin] + 2 H(+)</text>
        <dbReference type="Rhea" id="RHEA:24825"/>
        <dbReference type="Rhea" id="RHEA-COMP:10000"/>
        <dbReference type="Rhea" id="RHEA-COMP:10001"/>
        <dbReference type="ChEBI" id="CHEBI:15377"/>
        <dbReference type="ChEBI" id="CHEBI:15378"/>
        <dbReference type="ChEBI" id="CHEBI:33737"/>
        <dbReference type="ChEBI" id="CHEBI:33738"/>
        <dbReference type="ChEBI" id="CHEBI:57623"/>
        <dbReference type="ChEBI" id="CHEBI:128753"/>
        <dbReference type="EC" id="1.17.7.4"/>
    </reaction>
</comment>
<dbReference type="EMBL" id="MEZK01000023">
    <property type="protein sequence ID" value="OGD62291.1"/>
    <property type="molecule type" value="Genomic_DNA"/>
</dbReference>
<feature type="binding site" evidence="5">
    <location>
        <position position="232"/>
    </location>
    <ligand>
        <name>(2E)-4-hydroxy-3-methylbut-2-enyl diphosphate</name>
        <dbReference type="ChEBI" id="CHEBI:128753"/>
    </ligand>
</feature>
<feature type="binding site" evidence="5">
    <location>
        <position position="82"/>
    </location>
    <ligand>
        <name>isopentenyl diphosphate</name>
        <dbReference type="ChEBI" id="CHEBI:128769"/>
    </ligand>
</feature>
<feature type="binding site" evidence="5">
    <location>
        <position position="173"/>
    </location>
    <ligand>
        <name>(2E)-4-hydroxy-3-methylbut-2-enyl diphosphate</name>
        <dbReference type="ChEBI" id="CHEBI:128753"/>
    </ligand>
</feature>
<sequence>MIKDNNLLEEVILVKPRGFCAGVKRAIEILELVLEKYGLPIYVNHQIIHNTHVMEEFTNKGIIFVDDLEQIPDGSRVVFSAHGSPPGLYEKAKRKRLKIFDATCPLVTKVHSEAKRYEKEGYYIFYVGHDLHPETMGVLQEVKPQNIALINGLSQAKKINPPQVKKLVLLNQTTLSLDDFQEITSFLKEKYPNLTLPLGKDICYATRNRQTGVKLLAKKVELILVVGSSFSSNSNRLCEVAQNRGIKAYLIDDSGKMKNSWLDKVKHLGITSGASVPEKLVKDLLDRLKKQYPKLKIREKKYINEDQIKFSLPKELQN</sequence>
<feature type="active site" description="Proton donor" evidence="5">
    <location>
        <position position="134"/>
    </location>
</feature>
<feature type="binding site" evidence="5">
    <location>
        <position position="232"/>
    </location>
    <ligand>
        <name>dimethylallyl diphosphate</name>
        <dbReference type="ChEBI" id="CHEBI:57623"/>
    </ligand>
</feature>
<keyword evidence="3 5" id="KW-0408">Iron</keyword>
<feature type="binding site" evidence="5">
    <location>
        <position position="49"/>
    </location>
    <ligand>
        <name>dimethylallyl diphosphate</name>
        <dbReference type="ChEBI" id="CHEBI:57623"/>
    </ligand>
</feature>
<feature type="binding site" evidence="5">
    <location>
        <position position="232"/>
    </location>
    <ligand>
        <name>isopentenyl diphosphate</name>
        <dbReference type="ChEBI" id="CHEBI:128769"/>
    </ligand>
</feature>
<feature type="binding site" evidence="5">
    <location>
        <position position="275"/>
    </location>
    <ligand>
        <name>(2E)-4-hydroxy-3-methylbut-2-enyl diphosphate</name>
        <dbReference type="ChEBI" id="CHEBI:128753"/>
    </ligand>
</feature>
<feature type="binding site" evidence="5">
    <location>
        <position position="231"/>
    </location>
    <ligand>
        <name>(2E)-4-hydroxy-3-methylbut-2-enyl diphosphate</name>
        <dbReference type="ChEBI" id="CHEBI:128753"/>
    </ligand>
</feature>
<dbReference type="STRING" id="1797457.A2160_00675"/>
<keyword evidence="2 5" id="KW-0479">Metal-binding</keyword>
<dbReference type="CDD" id="cd13944">
    <property type="entry name" value="lytB_ispH"/>
    <property type="match status" value="1"/>
</dbReference>
<dbReference type="HAMAP" id="MF_00191">
    <property type="entry name" value="IspH"/>
    <property type="match status" value="1"/>
</dbReference>
<dbReference type="AlphaFoldDB" id="A0A1F5E4R0"/>
<keyword evidence="5" id="KW-0560">Oxidoreductase</keyword>
<dbReference type="GO" id="GO:0019288">
    <property type="term" value="P:isopentenyl diphosphate biosynthetic process, methylerythritol 4-phosphate pathway"/>
    <property type="evidence" value="ECO:0007669"/>
    <property type="project" value="UniProtKB-UniRule"/>
</dbReference>
<dbReference type="GO" id="GO:0050992">
    <property type="term" value="P:dimethylallyl diphosphate biosynthetic process"/>
    <property type="evidence" value="ECO:0007669"/>
    <property type="project" value="UniProtKB-UniRule"/>
</dbReference>
<dbReference type="GO" id="GO:0016114">
    <property type="term" value="P:terpenoid biosynthetic process"/>
    <property type="evidence" value="ECO:0007669"/>
    <property type="project" value="UniProtKB-UniRule"/>
</dbReference>
<comment type="pathway">
    <text evidence="5">Isoprenoid biosynthesis; dimethylallyl diphosphate biosynthesis; dimethylallyl diphosphate from (2E)-4-hydroxy-3-methylbutenyl diphosphate: step 1/1.</text>
</comment>